<sequence length="71" mass="7896">MFSPIISIFKTSIAPSTSAPSTFTFLTTTMTILTRSTLKPTQNRSIKSFTGHSARLKPKWFPGNLCGFLFH</sequence>
<evidence type="ECO:0000313" key="1">
    <source>
        <dbReference type="EMBL" id="PON94028.1"/>
    </source>
</evidence>
<comment type="caution">
    <text evidence="1">The sequence shown here is derived from an EMBL/GenBank/DDBJ whole genome shotgun (WGS) entry which is preliminary data.</text>
</comment>
<dbReference type="EMBL" id="JXTC01000054">
    <property type="protein sequence ID" value="PON94028.1"/>
    <property type="molecule type" value="Genomic_DNA"/>
</dbReference>
<protein>
    <submittedName>
        <fullName evidence="1">Uncharacterized protein</fullName>
    </submittedName>
</protein>
<evidence type="ECO:0000313" key="2">
    <source>
        <dbReference type="Proteomes" id="UP000237000"/>
    </source>
</evidence>
<dbReference type="AlphaFoldDB" id="A0A2P5F8B5"/>
<keyword evidence="2" id="KW-1185">Reference proteome</keyword>
<accession>A0A2P5F8B5</accession>
<dbReference type="Proteomes" id="UP000237000">
    <property type="component" value="Unassembled WGS sequence"/>
</dbReference>
<gene>
    <name evidence="1" type="ORF">TorRG33x02_100670</name>
</gene>
<name>A0A2P5F8B5_TREOI</name>
<organism evidence="1 2">
    <name type="scientific">Trema orientale</name>
    <name type="common">Charcoal tree</name>
    <name type="synonym">Celtis orientalis</name>
    <dbReference type="NCBI Taxonomy" id="63057"/>
    <lineage>
        <taxon>Eukaryota</taxon>
        <taxon>Viridiplantae</taxon>
        <taxon>Streptophyta</taxon>
        <taxon>Embryophyta</taxon>
        <taxon>Tracheophyta</taxon>
        <taxon>Spermatophyta</taxon>
        <taxon>Magnoliopsida</taxon>
        <taxon>eudicotyledons</taxon>
        <taxon>Gunneridae</taxon>
        <taxon>Pentapetalae</taxon>
        <taxon>rosids</taxon>
        <taxon>fabids</taxon>
        <taxon>Rosales</taxon>
        <taxon>Cannabaceae</taxon>
        <taxon>Trema</taxon>
    </lineage>
</organism>
<dbReference type="InParanoid" id="A0A2P5F8B5"/>
<reference evidence="2" key="1">
    <citation type="submission" date="2016-06" db="EMBL/GenBank/DDBJ databases">
        <title>Parallel loss of symbiosis genes in relatives of nitrogen-fixing non-legume Parasponia.</title>
        <authorList>
            <person name="Van Velzen R."/>
            <person name="Holmer R."/>
            <person name="Bu F."/>
            <person name="Rutten L."/>
            <person name="Van Zeijl A."/>
            <person name="Liu W."/>
            <person name="Santuari L."/>
            <person name="Cao Q."/>
            <person name="Sharma T."/>
            <person name="Shen D."/>
            <person name="Roswanjaya Y."/>
            <person name="Wardhani T."/>
            <person name="Kalhor M.S."/>
            <person name="Jansen J."/>
            <person name="Van den Hoogen J."/>
            <person name="Gungor B."/>
            <person name="Hartog M."/>
            <person name="Hontelez J."/>
            <person name="Verver J."/>
            <person name="Yang W.-C."/>
            <person name="Schijlen E."/>
            <person name="Repin R."/>
            <person name="Schilthuizen M."/>
            <person name="Schranz E."/>
            <person name="Heidstra R."/>
            <person name="Miyata K."/>
            <person name="Fedorova E."/>
            <person name="Kohlen W."/>
            <person name="Bisseling T."/>
            <person name="Smit S."/>
            <person name="Geurts R."/>
        </authorList>
    </citation>
    <scope>NUCLEOTIDE SEQUENCE [LARGE SCALE GENOMIC DNA]</scope>
    <source>
        <strain evidence="2">cv. RG33-2</strain>
    </source>
</reference>
<proteinExistence type="predicted"/>